<gene>
    <name evidence="7" type="ORF">CARUB_v10024652mg</name>
</gene>
<dbReference type="InterPro" id="IPR002100">
    <property type="entry name" value="TF_MADSbox"/>
</dbReference>
<dbReference type="SMART" id="SM00432">
    <property type="entry name" value="MADS"/>
    <property type="match status" value="1"/>
</dbReference>
<dbReference type="InterPro" id="IPR036879">
    <property type="entry name" value="TF_MADSbox_sf"/>
</dbReference>
<keyword evidence="5" id="KW-0539">Nucleus</keyword>
<dbReference type="GO" id="GO:0005634">
    <property type="term" value="C:nucleus"/>
    <property type="evidence" value="ECO:0007669"/>
    <property type="project" value="UniProtKB-SubCell"/>
</dbReference>
<evidence type="ECO:0000259" key="6">
    <source>
        <dbReference type="PROSITE" id="PS50066"/>
    </source>
</evidence>
<dbReference type="GO" id="GO:0003677">
    <property type="term" value="F:DNA binding"/>
    <property type="evidence" value="ECO:0007669"/>
    <property type="project" value="UniProtKB-KW"/>
</dbReference>
<dbReference type="PANTHER" id="PTHR48019">
    <property type="entry name" value="SERUM RESPONSE FACTOR HOMOLOG"/>
    <property type="match status" value="1"/>
</dbReference>
<reference evidence="8" key="1">
    <citation type="journal article" date="2013" name="Nat. Genet.">
        <title>The Capsella rubella genome and the genomic consequences of rapid mating system evolution.</title>
        <authorList>
            <person name="Slotte T."/>
            <person name="Hazzouri K.M."/>
            <person name="Agren J.A."/>
            <person name="Koenig D."/>
            <person name="Maumus F."/>
            <person name="Guo Y.L."/>
            <person name="Steige K."/>
            <person name="Platts A.E."/>
            <person name="Escobar J.S."/>
            <person name="Newman L.K."/>
            <person name="Wang W."/>
            <person name="Mandakova T."/>
            <person name="Vello E."/>
            <person name="Smith L.M."/>
            <person name="Henz S.R."/>
            <person name="Steffen J."/>
            <person name="Takuno S."/>
            <person name="Brandvain Y."/>
            <person name="Coop G."/>
            <person name="Andolfatto P."/>
            <person name="Hu T.T."/>
            <person name="Blanchette M."/>
            <person name="Clark R.M."/>
            <person name="Quesneville H."/>
            <person name="Nordborg M."/>
            <person name="Gaut B.S."/>
            <person name="Lysak M.A."/>
            <person name="Jenkins J."/>
            <person name="Grimwood J."/>
            <person name="Chapman J."/>
            <person name="Prochnik S."/>
            <person name="Shu S."/>
            <person name="Rokhsar D."/>
            <person name="Schmutz J."/>
            <person name="Weigel D."/>
            <person name="Wright S.I."/>
        </authorList>
    </citation>
    <scope>NUCLEOTIDE SEQUENCE [LARGE SCALE GENOMIC DNA]</scope>
    <source>
        <strain evidence="8">cv. Monte Gargano</strain>
    </source>
</reference>
<keyword evidence="8" id="KW-1185">Reference proteome</keyword>
<dbReference type="PROSITE" id="PS50066">
    <property type="entry name" value="MADS_BOX_2"/>
    <property type="match status" value="1"/>
</dbReference>
<dbReference type="Proteomes" id="UP000029121">
    <property type="component" value="Unassembled WGS sequence"/>
</dbReference>
<dbReference type="Gene3D" id="3.40.1810.10">
    <property type="entry name" value="Transcription factor, MADS-box"/>
    <property type="match status" value="1"/>
</dbReference>
<keyword evidence="2" id="KW-0805">Transcription regulation</keyword>
<dbReference type="EMBL" id="KB870808">
    <property type="protein sequence ID" value="EOA28444.1"/>
    <property type="molecule type" value="Genomic_DNA"/>
</dbReference>
<organism evidence="7 8">
    <name type="scientific">Capsella rubella</name>
    <dbReference type="NCBI Taxonomy" id="81985"/>
    <lineage>
        <taxon>Eukaryota</taxon>
        <taxon>Viridiplantae</taxon>
        <taxon>Streptophyta</taxon>
        <taxon>Embryophyta</taxon>
        <taxon>Tracheophyta</taxon>
        <taxon>Spermatophyta</taxon>
        <taxon>Magnoliopsida</taxon>
        <taxon>eudicotyledons</taxon>
        <taxon>Gunneridae</taxon>
        <taxon>Pentapetalae</taxon>
        <taxon>rosids</taxon>
        <taxon>malvids</taxon>
        <taxon>Brassicales</taxon>
        <taxon>Brassicaceae</taxon>
        <taxon>Camelineae</taxon>
        <taxon>Capsella</taxon>
    </lineage>
</organism>
<dbReference type="AlphaFoldDB" id="R0HFL4"/>
<comment type="subcellular location">
    <subcellularLocation>
        <location evidence="1">Nucleus</location>
    </subcellularLocation>
</comment>
<dbReference type="eggNOG" id="KOG0014">
    <property type="taxonomic scope" value="Eukaryota"/>
</dbReference>
<evidence type="ECO:0000256" key="3">
    <source>
        <dbReference type="ARBA" id="ARBA00023125"/>
    </source>
</evidence>
<protein>
    <recommendedName>
        <fullName evidence="6">MADS-box domain-containing protein</fullName>
    </recommendedName>
</protein>
<name>R0HFL4_9BRAS</name>
<dbReference type="InterPro" id="IPR050142">
    <property type="entry name" value="MADS-box/MEF2_TF"/>
</dbReference>
<sequence>MKRDQQKTTTTERMGRKKIDLKRIECSKERSDKYSKRKNGLLKKAQEIEVLCNIDIALIIFSPKNKANIYHSGSFGKILEKFCKVSLQEREDRFDRSRFYVIF</sequence>
<evidence type="ECO:0000256" key="2">
    <source>
        <dbReference type="ARBA" id="ARBA00023015"/>
    </source>
</evidence>
<evidence type="ECO:0000313" key="8">
    <source>
        <dbReference type="Proteomes" id="UP000029121"/>
    </source>
</evidence>
<accession>R0HFL4</accession>
<evidence type="ECO:0000313" key="7">
    <source>
        <dbReference type="EMBL" id="EOA28444.1"/>
    </source>
</evidence>
<dbReference type="GO" id="GO:0046983">
    <property type="term" value="F:protein dimerization activity"/>
    <property type="evidence" value="ECO:0007669"/>
    <property type="project" value="InterPro"/>
</dbReference>
<feature type="domain" description="MADS-box" evidence="6">
    <location>
        <begin position="14"/>
        <end position="74"/>
    </location>
</feature>
<evidence type="ECO:0000256" key="1">
    <source>
        <dbReference type="ARBA" id="ARBA00004123"/>
    </source>
</evidence>
<proteinExistence type="predicted"/>
<keyword evidence="4" id="KW-0804">Transcription</keyword>
<dbReference type="Pfam" id="PF00319">
    <property type="entry name" value="SRF-TF"/>
    <property type="match status" value="1"/>
</dbReference>
<keyword evidence="3" id="KW-0238">DNA-binding</keyword>
<evidence type="ECO:0000256" key="4">
    <source>
        <dbReference type="ARBA" id="ARBA00023163"/>
    </source>
</evidence>
<dbReference type="STRING" id="81985.R0HFL4"/>
<dbReference type="SUPFAM" id="SSF55455">
    <property type="entry name" value="SRF-like"/>
    <property type="match status" value="1"/>
</dbReference>
<evidence type="ECO:0000256" key="5">
    <source>
        <dbReference type="ARBA" id="ARBA00023242"/>
    </source>
</evidence>
<dbReference type="PRINTS" id="PR00404">
    <property type="entry name" value="MADSDOMAIN"/>
</dbReference>